<evidence type="ECO:0000256" key="5">
    <source>
        <dbReference type="SAM" id="Phobius"/>
    </source>
</evidence>
<feature type="transmembrane region" description="Helical" evidence="5">
    <location>
        <begin position="58"/>
        <end position="81"/>
    </location>
</feature>
<dbReference type="InterPro" id="IPR006603">
    <property type="entry name" value="PQ-loop_rpt"/>
</dbReference>
<evidence type="ECO:0000256" key="1">
    <source>
        <dbReference type="ARBA" id="ARBA00004141"/>
    </source>
</evidence>
<organism evidence="6">
    <name type="scientific">freshwater metagenome</name>
    <dbReference type="NCBI Taxonomy" id="449393"/>
    <lineage>
        <taxon>unclassified sequences</taxon>
        <taxon>metagenomes</taxon>
        <taxon>ecological metagenomes</taxon>
    </lineage>
</organism>
<feature type="transmembrane region" description="Helical" evidence="5">
    <location>
        <begin position="114"/>
        <end position="133"/>
    </location>
</feature>
<keyword evidence="2 5" id="KW-0812">Transmembrane</keyword>
<feature type="transmembrane region" description="Helical" evidence="5">
    <location>
        <begin position="145"/>
        <end position="164"/>
    </location>
</feature>
<feature type="transmembrane region" description="Helical" evidence="5">
    <location>
        <begin position="88"/>
        <end position="108"/>
    </location>
</feature>
<keyword evidence="4 5" id="KW-0472">Membrane</keyword>
<evidence type="ECO:0000256" key="2">
    <source>
        <dbReference type="ARBA" id="ARBA00022692"/>
    </source>
</evidence>
<dbReference type="GO" id="GO:0016020">
    <property type="term" value="C:membrane"/>
    <property type="evidence" value="ECO:0007669"/>
    <property type="project" value="UniProtKB-SubCell"/>
</dbReference>
<evidence type="ECO:0000313" key="6">
    <source>
        <dbReference type="EMBL" id="CAB4788298.1"/>
    </source>
</evidence>
<evidence type="ECO:0000256" key="4">
    <source>
        <dbReference type="ARBA" id="ARBA00023136"/>
    </source>
</evidence>
<gene>
    <name evidence="6" type="ORF">UFOPK3001_00014</name>
</gene>
<dbReference type="Gene3D" id="1.20.1280.290">
    <property type="match status" value="2"/>
</dbReference>
<dbReference type="AlphaFoldDB" id="A0A6J6WZB3"/>
<accession>A0A6J6WZB3</accession>
<comment type="subcellular location">
    <subcellularLocation>
        <location evidence="1">Membrane</location>
        <topology evidence="1">Multi-pass membrane protein</topology>
    </subcellularLocation>
</comment>
<keyword evidence="3 5" id="KW-1133">Transmembrane helix</keyword>
<dbReference type="EMBL" id="CAFAAJ010000001">
    <property type="protein sequence ID" value="CAB4788298.1"/>
    <property type="molecule type" value="Genomic_DNA"/>
</dbReference>
<reference evidence="6" key="1">
    <citation type="submission" date="2020-05" db="EMBL/GenBank/DDBJ databases">
        <authorList>
            <person name="Chiriac C."/>
            <person name="Salcher M."/>
            <person name="Ghai R."/>
            <person name="Kavagutti S V."/>
        </authorList>
    </citation>
    <scope>NUCLEOTIDE SEQUENCE</scope>
</reference>
<proteinExistence type="predicted"/>
<sequence>MTFTSVLGALCLVLGISFAWPQVIRVYRVKSVEGISPRGQLHGLSGCVLWTVYSYVQAITPFMIANTFVLTAMILVTAALVRHRKMPLWHLLGVLGGFAAFGIGMSMISPAIAGWFAIVIGATSIIPQAVYVLRYANLSGVSIGMYGLMVVNGVAWTLYGIAIGDLLVSFPNLIVVPCALMISAKALVYQRRKSRESAAAAEAAELATA</sequence>
<dbReference type="Pfam" id="PF04193">
    <property type="entry name" value="PQ-loop"/>
    <property type="match status" value="2"/>
</dbReference>
<feature type="transmembrane region" description="Helical" evidence="5">
    <location>
        <begin position="170"/>
        <end position="188"/>
    </location>
</feature>
<protein>
    <submittedName>
        <fullName evidence="6">Unannotated protein</fullName>
    </submittedName>
</protein>
<evidence type="ECO:0000256" key="3">
    <source>
        <dbReference type="ARBA" id="ARBA00022989"/>
    </source>
</evidence>
<name>A0A6J6WZB3_9ZZZZ</name>